<sequence length="186" mass="19853">MLESMGSVDSTGASGPADGSDDGQPALARDGTEFDLNGRPVAPRRWNALRRAVGGRRGARRERLTTADRDVVVVAESDDEAASSSSILDDSTLRTEDQAVVRHVLALPGHAVDAAAALAALDGYEVLPADVVGDRFDFPSGYDRLVLARVQLVDALHVSQERSRMASLASRHSGVPVGWQIVQRKR</sequence>
<feature type="region of interest" description="Disordered" evidence="1">
    <location>
        <begin position="1"/>
        <end position="40"/>
    </location>
</feature>
<keyword evidence="3" id="KW-1185">Reference proteome</keyword>
<dbReference type="STRING" id="1220583.GOACH_16_00400"/>
<protein>
    <submittedName>
        <fullName evidence="2">Uncharacterized protein</fullName>
    </submittedName>
</protein>
<evidence type="ECO:0000256" key="1">
    <source>
        <dbReference type="SAM" id="MobiDB-lite"/>
    </source>
</evidence>
<reference evidence="2 3" key="1">
    <citation type="submission" date="2012-12" db="EMBL/GenBank/DDBJ databases">
        <title>Whole genome shotgun sequence of Gordonia aichiensis NBRC 108223.</title>
        <authorList>
            <person name="Isaki-Nakamura S."/>
            <person name="Hosoyama A."/>
            <person name="Tsuchikane K."/>
            <person name="Ando Y."/>
            <person name="Baba S."/>
            <person name="Ohji S."/>
            <person name="Hamada M."/>
            <person name="Tamura T."/>
            <person name="Yamazoe A."/>
            <person name="Yamazaki S."/>
            <person name="Fujita N."/>
        </authorList>
    </citation>
    <scope>NUCLEOTIDE SEQUENCE [LARGE SCALE GENOMIC DNA]</scope>
    <source>
        <strain evidence="2 3">NBRC 108223</strain>
    </source>
</reference>
<dbReference type="Proteomes" id="UP000010988">
    <property type="component" value="Unassembled WGS sequence"/>
</dbReference>
<dbReference type="eggNOG" id="ENOG50345Z9">
    <property type="taxonomic scope" value="Bacteria"/>
</dbReference>
<organism evidence="2 3">
    <name type="scientific">Gordonia aichiensis NBRC 108223</name>
    <dbReference type="NCBI Taxonomy" id="1220583"/>
    <lineage>
        <taxon>Bacteria</taxon>
        <taxon>Bacillati</taxon>
        <taxon>Actinomycetota</taxon>
        <taxon>Actinomycetes</taxon>
        <taxon>Mycobacteriales</taxon>
        <taxon>Gordoniaceae</taxon>
        <taxon>Gordonia</taxon>
    </lineage>
</organism>
<name>L7KM15_9ACTN</name>
<gene>
    <name evidence="2" type="ORF">GOACH_16_00400</name>
</gene>
<evidence type="ECO:0000313" key="2">
    <source>
        <dbReference type="EMBL" id="GAC49659.1"/>
    </source>
</evidence>
<proteinExistence type="predicted"/>
<evidence type="ECO:0000313" key="3">
    <source>
        <dbReference type="Proteomes" id="UP000010988"/>
    </source>
</evidence>
<dbReference type="EMBL" id="BANR01000016">
    <property type="protein sequence ID" value="GAC49659.1"/>
    <property type="molecule type" value="Genomic_DNA"/>
</dbReference>
<dbReference type="AlphaFoldDB" id="L7KM15"/>
<comment type="caution">
    <text evidence="2">The sequence shown here is derived from an EMBL/GenBank/DDBJ whole genome shotgun (WGS) entry which is preliminary data.</text>
</comment>
<feature type="compositionally biased region" description="Low complexity" evidence="1">
    <location>
        <begin position="9"/>
        <end position="26"/>
    </location>
</feature>
<accession>L7KM15</accession>